<evidence type="ECO:0000313" key="4">
    <source>
        <dbReference type="Proteomes" id="UP000321412"/>
    </source>
</evidence>
<dbReference type="InterPro" id="IPR025497">
    <property type="entry name" value="PatA-like_N"/>
</dbReference>
<dbReference type="InterPro" id="IPR011006">
    <property type="entry name" value="CheY-like_superfamily"/>
</dbReference>
<dbReference type="SUPFAM" id="SSF52172">
    <property type="entry name" value="CheY-like"/>
    <property type="match status" value="1"/>
</dbReference>
<gene>
    <name evidence="3" type="ORF">FRC98_00670</name>
</gene>
<accession>A0A5C6XAF4</accession>
<evidence type="ECO:0000259" key="2">
    <source>
        <dbReference type="PROSITE" id="PS50110"/>
    </source>
</evidence>
<dbReference type="Gene3D" id="3.40.50.2300">
    <property type="match status" value="1"/>
</dbReference>
<organism evidence="3 4">
    <name type="scientific">Lujinxingia vulgaris</name>
    <dbReference type="NCBI Taxonomy" id="2600176"/>
    <lineage>
        <taxon>Bacteria</taxon>
        <taxon>Deltaproteobacteria</taxon>
        <taxon>Bradymonadales</taxon>
        <taxon>Lujinxingiaceae</taxon>
        <taxon>Lujinxingia</taxon>
    </lineage>
</organism>
<dbReference type="InterPro" id="IPR001789">
    <property type="entry name" value="Sig_transdc_resp-reg_receiver"/>
</dbReference>
<evidence type="ECO:0000313" key="3">
    <source>
        <dbReference type="EMBL" id="TXD38947.1"/>
    </source>
</evidence>
<sequence>MGVTGGSVVSVGLIGTRGRTVESLAAMLEVGGYEVRGAPRGDVCEALGTLQEQCQAVVVEAIASSGLSEALEGLARRGQGTGIVAVTDAREVGLRVRLVEAGVGDVVARPLAGAELLARVARLCAMTSPGLRGDLQVAGLSEVLMLLHQQRATGELKVRTDRFSARVWLARGTLLGARASQGLWGEKALFRVLRRVEEAAGTFEFYEGAPDPSDLGAASFDPLPTLILRAAQHADEFRAIYALLPAGPLRLASSLTYNERCAEVYRLLQRIPTRSWSVDALIDASPMLDLEVARQLHEALTHHEVCCDPPARHDPAGC</sequence>
<dbReference type="AlphaFoldDB" id="A0A5C6XAF4"/>
<feature type="domain" description="Response regulatory" evidence="2">
    <location>
        <begin position="10"/>
        <end position="124"/>
    </location>
</feature>
<dbReference type="Proteomes" id="UP000321412">
    <property type="component" value="Unassembled WGS sequence"/>
</dbReference>
<reference evidence="3 4" key="1">
    <citation type="submission" date="2019-08" db="EMBL/GenBank/DDBJ databases">
        <title>Bradymonadales sp. TMQ4.</title>
        <authorList>
            <person name="Liang Q."/>
        </authorList>
    </citation>
    <scope>NUCLEOTIDE SEQUENCE [LARGE SCALE GENOMIC DNA]</scope>
    <source>
        <strain evidence="3 4">TMQ4</strain>
    </source>
</reference>
<dbReference type="Pfam" id="PF14332">
    <property type="entry name" value="DUF4388"/>
    <property type="match status" value="1"/>
</dbReference>
<dbReference type="EMBL" id="VOSM01000001">
    <property type="protein sequence ID" value="TXD38947.1"/>
    <property type="molecule type" value="Genomic_DNA"/>
</dbReference>
<name>A0A5C6XAF4_9DELT</name>
<keyword evidence="4" id="KW-1185">Reference proteome</keyword>
<proteinExistence type="predicted"/>
<dbReference type="PROSITE" id="PS50110">
    <property type="entry name" value="RESPONSE_REGULATORY"/>
    <property type="match status" value="1"/>
</dbReference>
<dbReference type="GO" id="GO:0000160">
    <property type="term" value="P:phosphorelay signal transduction system"/>
    <property type="evidence" value="ECO:0007669"/>
    <property type="project" value="InterPro"/>
</dbReference>
<dbReference type="RefSeq" id="WP_146979383.1">
    <property type="nucleotide sequence ID" value="NZ_VOSM01000001.1"/>
</dbReference>
<comment type="caution">
    <text evidence="3">The sequence shown here is derived from an EMBL/GenBank/DDBJ whole genome shotgun (WGS) entry which is preliminary data.</text>
</comment>
<comment type="caution">
    <text evidence="1">Lacks conserved residue(s) required for the propagation of feature annotation.</text>
</comment>
<protein>
    <submittedName>
        <fullName evidence="3">Response regulator</fullName>
    </submittedName>
</protein>
<evidence type="ECO:0000256" key="1">
    <source>
        <dbReference type="PROSITE-ProRule" id="PRU00169"/>
    </source>
</evidence>
<dbReference type="OrthoDB" id="5502006at2"/>